<dbReference type="Proteomes" id="UP001589818">
    <property type="component" value="Unassembled WGS sequence"/>
</dbReference>
<keyword evidence="2" id="KW-0238">DNA-binding</keyword>
<evidence type="ECO:0000259" key="4">
    <source>
        <dbReference type="PROSITE" id="PS01124"/>
    </source>
</evidence>
<reference evidence="5 6" key="1">
    <citation type="submission" date="2024-09" db="EMBL/GenBank/DDBJ databases">
        <authorList>
            <person name="Sun Q."/>
            <person name="Mori K."/>
        </authorList>
    </citation>
    <scope>NUCLEOTIDE SEQUENCE [LARGE SCALE GENOMIC DNA]</scope>
    <source>
        <strain evidence="5 6">CCM 4839</strain>
    </source>
</reference>
<evidence type="ECO:0000313" key="6">
    <source>
        <dbReference type="Proteomes" id="UP001589818"/>
    </source>
</evidence>
<keyword evidence="3" id="KW-0804">Transcription</keyword>
<organism evidence="5 6">
    <name type="scientific">Paenibacillus mendelii</name>
    <dbReference type="NCBI Taxonomy" id="206163"/>
    <lineage>
        <taxon>Bacteria</taxon>
        <taxon>Bacillati</taxon>
        <taxon>Bacillota</taxon>
        <taxon>Bacilli</taxon>
        <taxon>Bacillales</taxon>
        <taxon>Paenibacillaceae</taxon>
        <taxon>Paenibacillus</taxon>
    </lineage>
</organism>
<keyword evidence="6" id="KW-1185">Reference proteome</keyword>
<dbReference type="PANTHER" id="PTHR43280:SF2">
    <property type="entry name" value="HTH-TYPE TRANSCRIPTIONAL REGULATOR EXSA"/>
    <property type="match status" value="1"/>
</dbReference>
<dbReference type="SUPFAM" id="SSF46689">
    <property type="entry name" value="Homeodomain-like"/>
    <property type="match status" value="1"/>
</dbReference>
<dbReference type="InterPro" id="IPR018060">
    <property type="entry name" value="HTH_AraC"/>
</dbReference>
<dbReference type="RefSeq" id="WP_256554984.1">
    <property type="nucleotide sequence ID" value="NZ_JANHOF010000001.1"/>
</dbReference>
<evidence type="ECO:0000313" key="5">
    <source>
        <dbReference type="EMBL" id="MFC0394291.1"/>
    </source>
</evidence>
<dbReference type="SMART" id="SM00342">
    <property type="entry name" value="HTH_ARAC"/>
    <property type="match status" value="1"/>
</dbReference>
<evidence type="ECO:0000256" key="1">
    <source>
        <dbReference type="ARBA" id="ARBA00023015"/>
    </source>
</evidence>
<dbReference type="InterPro" id="IPR018062">
    <property type="entry name" value="HTH_AraC-typ_CS"/>
</dbReference>
<dbReference type="PANTHER" id="PTHR43280">
    <property type="entry name" value="ARAC-FAMILY TRANSCRIPTIONAL REGULATOR"/>
    <property type="match status" value="1"/>
</dbReference>
<keyword evidence="1" id="KW-0805">Transcription regulation</keyword>
<comment type="caution">
    <text evidence="5">The sequence shown here is derived from an EMBL/GenBank/DDBJ whole genome shotgun (WGS) entry which is preliminary data.</text>
</comment>
<dbReference type="InterPro" id="IPR020449">
    <property type="entry name" value="Tscrpt_reg_AraC-type_HTH"/>
</dbReference>
<name>A0ABV6JEG3_9BACL</name>
<accession>A0ABV6JEG3</accession>
<dbReference type="PROSITE" id="PS01124">
    <property type="entry name" value="HTH_ARAC_FAMILY_2"/>
    <property type="match status" value="1"/>
</dbReference>
<dbReference type="Pfam" id="PF12833">
    <property type="entry name" value="HTH_18"/>
    <property type="match status" value="1"/>
</dbReference>
<gene>
    <name evidence="5" type="ORF">ACFFJ8_23370</name>
</gene>
<protein>
    <submittedName>
        <fullName evidence="5">Helix-turn-helix domain-containing protein</fullName>
    </submittedName>
</protein>
<dbReference type="PRINTS" id="PR00032">
    <property type="entry name" value="HTHARAC"/>
</dbReference>
<dbReference type="Gene3D" id="1.10.10.60">
    <property type="entry name" value="Homeodomain-like"/>
    <property type="match status" value="1"/>
</dbReference>
<dbReference type="EMBL" id="JBHLVF010000041">
    <property type="protein sequence ID" value="MFC0394291.1"/>
    <property type="molecule type" value="Genomic_DNA"/>
</dbReference>
<feature type="domain" description="HTH araC/xylS-type" evidence="4">
    <location>
        <begin position="1"/>
        <end position="59"/>
    </location>
</feature>
<proteinExistence type="predicted"/>
<dbReference type="PROSITE" id="PS00041">
    <property type="entry name" value="HTH_ARAC_FAMILY_1"/>
    <property type="match status" value="1"/>
</dbReference>
<evidence type="ECO:0000256" key="2">
    <source>
        <dbReference type="ARBA" id="ARBA00023125"/>
    </source>
</evidence>
<evidence type="ECO:0000256" key="3">
    <source>
        <dbReference type="ARBA" id="ARBA00023163"/>
    </source>
</evidence>
<dbReference type="InterPro" id="IPR009057">
    <property type="entry name" value="Homeodomain-like_sf"/>
</dbReference>
<sequence length="65" mass="7858">MTPIKYHQLIRIEKAKEMIRYSRTPLKEIACLFGYENIHSFSRTFRQVEGVSPSYYRPRHQADRI</sequence>